<evidence type="ECO:0000313" key="2">
    <source>
        <dbReference type="Proteomes" id="UP001275084"/>
    </source>
</evidence>
<dbReference type="EMBL" id="JAUIQD010000006">
    <property type="protein sequence ID" value="KAK3346430.1"/>
    <property type="molecule type" value="Genomic_DNA"/>
</dbReference>
<comment type="caution">
    <text evidence="1">The sequence shown here is derived from an EMBL/GenBank/DDBJ whole genome shotgun (WGS) entry which is preliminary data.</text>
</comment>
<accession>A0AAJ0MAP9</accession>
<organism evidence="1 2">
    <name type="scientific">Lasiosphaeria hispida</name>
    <dbReference type="NCBI Taxonomy" id="260671"/>
    <lineage>
        <taxon>Eukaryota</taxon>
        <taxon>Fungi</taxon>
        <taxon>Dikarya</taxon>
        <taxon>Ascomycota</taxon>
        <taxon>Pezizomycotina</taxon>
        <taxon>Sordariomycetes</taxon>
        <taxon>Sordariomycetidae</taxon>
        <taxon>Sordariales</taxon>
        <taxon>Lasiosphaeriaceae</taxon>
        <taxon>Lasiosphaeria</taxon>
    </lineage>
</organism>
<reference evidence="1" key="2">
    <citation type="submission" date="2023-06" db="EMBL/GenBank/DDBJ databases">
        <authorList>
            <consortium name="Lawrence Berkeley National Laboratory"/>
            <person name="Haridas S."/>
            <person name="Hensen N."/>
            <person name="Bonometti L."/>
            <person name="Westerberg I."/>
            <person name="Brannstrom I.O."/>
            <person name="Guillou S."/>
            <person name="Cros-Aarteil S."/>
            <person name="Calhoun S."/>
            <person name="Kuo A."/>
            <person name="Mondo S."/>
            <person name="Pangilinan J."/>
            <person name="Riley R."/>
            <person name="Labutti K."/>
            <person name="Andreopoulos B."/>
            <person name="Lipzen A."/>
            <person name="Chen C."/>
            <person name="Yanf M."/>
            <person name="Daum C."/>
            <person name="Ng V."/>
            <person name="Clum A."/>
            <person name="Steindorff A."/>
            <person name="Ohm R."/>
            <person name="Martin F."/>
            <person name="Silar P."/>
            <person name="Natvig D."/>
            <person name="Lalanne C."/>
            <person name="Gautier V."/>
            <person name="Ament-Velasquez S.L."/>
            <person name="Kruys A."/>
            <person name="Hutchinson M.I."/>
            <person name="Powell A.J."/>
            <person name="Barry K."/>
            <person name="Miller A.N."/>
            <person name="Grigoriev I.V."/>
            <person name="Debuchy R."/>
            <person name="Gladieux P."/>
            <person name="Thoren M.H."/>
            <person name="Johannesson H."/>
        </authorList>
    </citation>
    <scope>NUCLEOTIDE SEQUENCE</scope>
    <source>
        <strain evidence="1">CBS 955.72</strain>
    </source>
</reference>
<sequence>MALGINHTLSDHGRLLQLVEEVGFRPVKEQSRRIPIGKWASVQGLKEAGLSMLCILYIGAQYIAGVPLTKGLGWSDDPVRELVKRFRQGLRNPVFDFSNGV</sequence>
<proteinExistence type="predicted"/>
<evidence type="ECO:0000313" key="1">
    <source>
        <dbReference type="EMBL" id="KAK3346430.1"/>
    </source>
</evidence>
<name>A0AAJ0MAP9_9PEZI</name>
<dbReference type="Proteomes" id="UP001275084">
    <property type="component" value="Unassembled WGS sequence"/>
</dbReference>
<gene>
    <name evidence="1" type="ORF">B0T25DRAFT_278724</name>
</gene>
<reference evidence="1" key="1">
    <citation type="journal article" date="2023" name="Mol. Phylogenet. Evol.">
        <title>Genome-scale phylogeny and comparative genomics of the fungal order Sordariales.</title>
        <authorList>
            <person name="Hensen N."/>
            <person name="Bonometti L."/>
            <person name="Westerberg I."/>
            <person name="Brannstrom I.O."/>
            <person name="Guillou S."/>
            <person name="Cros-Aarteil S."/>
            <person name="Calhoun S."/>
            <person name="Haridas S."/>
            <person name="Kuo A."/>
            <person name="Mondo S."/>
            <person name="Pangilinan J."/>
            <person name="Riley R."/>
            <person name="LaButti K."/>
            <person name="Andreopoulos B."/>
            <person name="Lipzen A."/>
            <person name="Chen C."/>
            <person name="Yan M."/>
            <person name="Daum C."/>
            <person name="Ng V."/>
            <person name="Clum A."/>
            <person name="Steindorff A."/>
            <person name="Ohm R.A."/>
            <person name="Martin F."/>
            <person name="Silar P."/>
            <person name="Natvig D.O."/>
            <person name="Lalanne C."/>
            <person name="Gautier V."/>
            <person name="Ament-Velasquez S.L."/>
            <person name="Kruys A."/>
            <person name="Hutchinson M.I."/>
            <person name="Powell A.J."/>
            <person name="Barry K."/>
            <person name="Miller A.N."/>
            <person name="Grigoriev I.V."/>
            <person name="Debuchy R."/>
            <person name="Gladieux P."/>
            <person name="Hiltunen Thoren M."/>
            <person name="Johannesson H."/>
        </authorList>
    </citation>
    <scope>NUCLEOTIDE SEQUENCE</scope>
    <source>
        <strain evidence="1">CBS 955.72</strain>
    </source>
</reference>
<dbReference type="AlphaFoldDB" id="A0AAJ0MAP9"/>
<keyword evidence="2" id="KW-1185">Reference proteome</keyword>
<protein>
    <submittedName>
        <fullName evidence="1">Uncharacterized protein</fullName>
    </submittedName>
</protein>